<accession>A0ABX8YAS3</accession>
<dbReference type="RefSeq" id="WP_220559152.1">
    <property type="nucleotide sequence ID" value="NZ_CP080764.1"/>
</dbReference>
<feature type="domain" description="Bacterial toxin 35" evidence="3">
    <location>
        <begin position="275"/>
        <end position="355"/>
    </location>
</feature>
<organism evidence="4 5">
    <name type="scientific">Aneurinibacillus thermoaerophilus</name>
    <dbReference type="NCBI Taxonomy" id="143495"/>
    <lineage>
        <taxon>Bacteria</taxon>
        <taxon>Bacillati</taxon>
        <taxon>Bacillota</taxon>
        <taxon>Bacilli</taxon>
        <taxon>Bacillales</taxon>
        <taxon>Paenibacillaceae</taxon>
        <taxon>Aneurinibacillus group</taxon>
        <taxon>Aneurinibacillus</taxon>
    </lineage>
</organism>
<sequence>MFGSLKNIYDMYRLGKSVVNSKSFQKSLNRAEKEYQKRRKKQEEKLKRTKAGRRQLKEIKAYEKATKQLWKGFTQSFQTLGKVCTSARKLATNLLPIEQIYKLKKIMKAEVIKKQNSAIKKLQKPKPIQKPKSVSPSSPPKCSMMDDLVVGLKKFGREFKPAFSHGAKELVTLSNYKPLTRELVGKENFDALTDNKWTMDDVKAAGGALENLFLGRLKIVKNINKTVKITKRLDKAKQPLQPPKPKQSTGNATKGTGKVKLLPSSKVHDAIGKLNSNQIKHIINGSKKSNHQWEKLVPDKNWGKIKEIIIDVMHNGADIPYKSVSSRVKMVNGQLVQVTYKKLPDGTIRISDAWVK</sequence>
<protein>
    <recommendedName>
        <fullName evidence="3">Bacterial toxin 35 domain-containing protein</fullName>
    </recommendedName>
</protein>
<reference evidence="4 5" key="1">
    <citation type="submission" date="2021-08" db="EMBL/GenBank/DDBJ databases">
        <title>Complete genome sequence of the strain Aneurinibacillus thermoaerophilus CCM 8960.</title>
        <authorList>
            <person name="Musilova J."/>
            <person name="Kourilova X."/>
            <person name="Pernicova I."/>
            <person name="Bezdicek M."/>
            <person name="Lengerova M."/>
            <person name="Obruca S."/>
            <person name="Sedlar K."/>
        </authorList>
    </citation>
    <scope>NUCLEOTIDE SEQUENCE [LARGE SCALE GENOMIC DNA]</scope>
    <source>
        <strain evidence="4 5">CCM 8960</strain>
    </source>
</reference>
<dbReference type="InterPro" id="IPR029109">
    <property type="entry name" value="Ntox35"/>
</dbReference>
<proteinExistence type="predicted"/>
<dbReference type="GeneID" id="97143074"/>
<name>A0ABX8YAS3_ANETH</name>
<evidence type="ECO:0000259" key="3">
    <source>
        <dbReference type="Pfam" id="PF15534"/>
    </source>
</evidence>
<feature type="coiled-coil region" evidence="1">
    <location>
        <begin position="25"/>
        <end position="59"/>
    </location>
</feature>
<dbReference type="Proteomes" id="UP000826616">
    <property type="component" value="Chromosome"/>
</dbReference>
<keyword evidence="5" id="KW-1185">Reference proteome</keyword>
<evidence type="ECO:0000313" key="5">
    <source>
        <dbReference type="Proteomes" id="UP000826616"/>
    </source>
</evidence>
<dbReference type="Pfam" id="PF15534">
    <property type="entry name" value="Ntox35"/>
    <property type="match status" value="1"/>
</dbReference>
<dbReference type="EMBL" id="CP080764">
    <property type="protein sequence ID" value="QYY42506.1"/>
    <property type="molecule type" value="Genomic_DNA"/>
</dbReference>
<evidence type="ECO:0000313" key="4">
    <source>
        <dbReference type="EMBL" id="QYY42506.1"/>
    </source>
</evidence>
<gene>
    <name evidence="4" type="ORF">K3F53_16960</name>
</gene>
<keyword evidence="1" id="KW-0175">Coiled coil</keyword>
<feature type="region of interest" description="Disordered" evidence="2">
    <location>
        <begin position="120"/>
        <end position="140"/>
    </location>
</feature>
<evidence type="ECO:0000256" key="1">
    <source>
        <dbReference type="SAM" id="Coils"/>
    </source>
</evidence>
<feature type="region of interest" description="Disordered" evidence="2">
    <location>
        <begin position="234"/>
        <end position="259"/>
    </location>
</feature>
<evidence type="ECO:0000256" key="2">
    <source>
        <dbReference type="SAM" id="MobiDB-lite"/>
    </source>
</evidence>